<comment type="caution">
    <text evidence="3">The sequence shown here is derived from an EMBL/GenBank/DDBJ whole genome shotgun (WGS) entry which is preliminary data.</text>
</comment>
<dbReference type="SUPFAM" id="SSF54909">
    <property type="entry name" value="Dimeric alpha+beta barrel"/>
    <property type="match status" value="1"/>
</dbReference>
<dbReference type="Gene3D" id="3.30.70.1060">
    <property type="entry name" value="Dimeric alpha+beta barrel"/>
    <property type="match status" value="1"/>
</dbReference>
<dbReference type="InterPro" id="IPR005545">
    <property type="entry name" value="YCII"/>
</dbReference>
<evidence type="ECO:0000313" key="4">
    <source>
        <dbReference type="Proteomes" id="UP000660265"/>
    </source>
</evidence>
<dbReference type="InterPro" id="IPR011008">
    <property type="entry name" value="Dimeric_a/b-barrel"/>
</dbReference>
<dbReference type="RefSeq" id="WP_189106598.1">
    <property type="nucleotide sequence ID" value="NZ_BMMV01000004.1"/>
</dbReference>
<dbReference type="Proteomes" id="UP000660265">
    <property type="component" value="Unassembled WGS sequence"/>
</dbReference>
<gene>
    <name evidence="3" type="ORF">GCM10011583_15720</name>
</gene>
<dbReference type="PANTHER" id="PTHR35174">
    <property type="entry name" value="BLL7171 PROTEIN-RELATED"/>
    <property type="match status" value="1"/>
</dbReference>
<evidence type="ECO:0000313" key="3">
    <source>
        <dbReference type="EMBL" id="GGJ84924.1"/>
    </source>
</evidence>
<evidence type="ECO:0000256" key="1">
    <source>
        <dbReference type="ARBA" id="ARBA00007689"/>
    </source>
</evidence>
<evidence type="ECO:0000259" key="2">
    <source>
        <dbReference type="Pfam" id="PF03795"/>
    </source>
</evidence>
<reference evidence="4" key="1">
    <citation type="journal article" date="2019" name="Int. J. Syst. Evol. Microbiol.">
        <title>The Global Catalogue of Microorganisms (GCM) 10K type strain sequencing project: providing services to taxonomists for standard genome sequencing and annotation.</title>
        <authorList>
            <consortium name="The Broad Institute Genomics Platform"/>
            <consortium name="The Broad Institute Genome Sequencing Center for Infectious Disease"/>
            <person name="Wu L."/>
            <person name="Ma J."/>
        </authorList>
    </citation>
    <scope>NUCLEOTIDE SEQUENCE [LARGE SCALE GENOMIC DNA]</scope>
    <source>
        <strain evidence="4">CGMCC 4.7275</strain>
    </source>
</reference>
<dbReference type="Pfam" id="PF03795">
    <property type="entry name" value="YCII"/>
    <property type="match status" value="1"/>
</dbReference>
<accession>A0ABQ2E0K9</accession>
<sequence>MKYLIMIYSNPKSWGHPAFLRTREALAMSDEERAGMSGQADELWREITASGELISGTALADPVNTKSVRVTDGLPAVTDGPYIEAKEQLAGYFVVDCDSPERATEIAARFPDARFAAVEVRPIMDTSGQEM</sequence>
<dbReference type="PANTHER" id="PTHR35174:SF3">
    <property type="entry name" value="BLL7171 PROTEIN"/>
    <property type="match status" value="1"/>
</dbReference>
<protein>
    <recommendedName>
        <fullName evidence="2">YCII-related domain-containing protein</fullName>
    </recommendedName>
</protein>
<name>A0ABQ2E0K9_9ACTN</name>
<feature type="domain" description="YCII-related" evidence="2">
    <location>
        <begin position="1"/>
        <end position="125"/>
    </location>
</feature>
<keyword evidence="4" id="KW-1185">Reference proteome</keyword>
<comment type="similarity">
    <text evidence="1">Belongs to the YciI family.</text>
</comment>
<proteinExistence type="inferred from homology"/>
<organism evidence="3 4">
    <name type="scientific">Streptomyces camponoticapitis</name>
    <dbReference type="NCBI Taxonomy" id="1616125"/>
    <lineage>
        <taxon>Bacteria</taxon>
        <taxon>Bacillati</taxon>
        <taxon>Actinomycetota</taxon>
        <taxon>Actinomycetes</taxon>
        <taxon>Kitasatosporales</taxon>
        <taxon>Streptomycetaceae</taxon>
        <taxon>Streptomyces</taxon>
    </lineage>
</organism>
<dbReference type="EMBL" id="BMMV01000004">
    <property type="protein sequence ID" value="GGJ84924.1"/>
    <property type="molecule type" value="Genomic_DNA"/>
</dbReference>